<sequence>MPRSTQRICTLYLSHGIYFFTFCLSQRPRTQMYAYFLHSVFYHSKLHMVPCQSTLQLAICSGYSTLSASPLPIETLAYLSVQVNFLPYQQKCGSLVLRRRSVGDCRVPSADSVVLGSHRLLMFSRPLSLHKTLIFRPVWHSTNFLKVTKFSNTSSLDLKKNVKIRRDMSSMNIKKYDEPPRERFSNGPHTSVCTSYNNLLLDFQTPLEAVECGFYFSYTFYTAYCLRTSHFLCQAPFYFLLASSNCHNLSGHIYLHCAAPKLVLLIHTNTNNLFLFSVFKICSPFWLTIAFSLLKLTVQPRSTARLTDTKLPFICGTCNTFSNLSSQKSV</sequence>
<dbReference type="GeneID" id="125776679"/>
<evidence type="ECO:0000313" key="1">
    <source>
        <dbReference type="Proteomes" id="UP001652620"/>
    </source>
</evidence>
<keyword evidence="1" id="KW-1185">Reference proteome</keyword>
<evidence type="ECO:0000313" key="2">
    <source>
        <dbReference type="RefSeq" id="XP_049306158.1"/>
    </source>
</evidence>
<dbReference type="RefSeq" id="XP_049306158.1">
    <property type="nucleotide sequence ID" value="XM_049450201.1"/>
</dbReference>
<organism evidence="1 2">
    <name type="scientific">Bactrocera dorsalis</name>
    <name type="common">Oriental fruit fly</name>
    <name type="synonym">Dacus dorsalis</name>
    <dbReference type="NCBI Taxonomy" id="27457"/>
    <lineage>
        <taxon>Eukaryota</taxon>
        <taxon>Metazoa</taxon>
        <taxon>Ecdysozoa</taxon>
        <taxon>Arthropoda</taxon>
        <taxon>Hexapoda</taxon>
        <taxon>Insecta</taxon>
        <taxon>Pterygota</taxon>
        <taxon>Neoptera</taxon>
        <taxon>Endopterygota</taxon>
        <taxon>Diptera</taxon>
        <taxon>Brachycera</taxon>
        <taxon>Muscomorpha</taxon>
        <taxon>Tephritoidea</taxon>
        <taxon>Tephritidae</taxon>
        <taxon>Bactrocera</taxon>
        <taxon>Bactrocera</taxon>
    </lineage>
</organism>
<reference evidence="2" key="2">
    <citation type="submission" date="2025-08" db="UniProtKB">
        <authorList>
            <consortium name="RefSeq"/>
        </authorList>
    </citation>
    <scope>IDENTIFICATION</scope>
    <source>
        <tissue evidence="2">Adult</tissue>
    </source>
</reference>
<name>A0ABM3JAA6_BACDO</name>
<proteinExistence type="predicted"/>
<accession>A0ABM3JAA6</accession>
<protein>
    <submittedName>
        <fullName evidence="2">Uncharacterized protein LOC125776679</fullName>
    </submittedName>
</protein>
<gene>
    <name evidence="2" type="primary">LOC125776679</name>
</gene>
<reference evidence="1" key="1">
    <citation type="submission" date="2025-05" db="UniProtKB">
        <authorList>
            <consortium name="RefSeq"/>
        </authorList>
    </citation>
    <scope>NUCLEOTIDE SEQUENCE [LARGE SCALE GENOMIC DNA]</scope>
</reference>
<dbReference type="Proteomes" id="UP001652620">
    <property type="component" value="Chromosome 2"/>
</dbReference>